<reference evidence="1 2" key="1">
    <citation type="journal article" date="2013" name="Genome Announc.">
        <title>Whole-Genome Shotgun Assembly and Analysis of the Genome of Streptomyces mobaraensis DSM 40847, a Strain for Industrial Production of Microbial Transglutaminase.</title>
        <authorList>
            <person name="Yang H."/>
            <person name="He T."/>
            <person name="Wu W."/>
            <person name="Zhu W."/>
            <person name="Lu B."/>
            <person name="Sun W."/>
        </authorList>
    </citation>
    <scope>NUCLEOTIDE SEQUENCE [LARGE SCALE GENOMIC DNA]</scope>
    <source>
        <strain evidence="1 2">DSM 40847</strain>
    </source>
</reference>
<dbReference type="Proteomes" id="UP000011740">
    <property type="component" value="Unassembled WGS sequence"/>
</dbReference>
<dbReference type="EMBL" id="AORZ01000024">
    <property type="protein sequence ID" value="EMF00621.1"/>
    <property type="molecule type" value="Genomic_DNA"/>
</dbReference>
<gene>
    <name evidence="1" type="ORF">H340_10665</name>
</gene>
<accession>M3C9H2</accession>
<proteinExistence type="predicted"/>
<name>M3C9H2_STRM1</name>
<organism evidence="1 2">
    <name type="scientific">Streptomyces mobaraensis (strain ATCC 29032 / DSM 40847 / JCM 4168 / NBRC 13819 / NCIMB 11159 / IPCR 16-22)</name>
    <dbReference type="NCBI Taxonomy" id="1223523"/>
    <lineage>
        <taxon>Bacteria</taxon>
        <taxon>Bacillati</taxon>
        <taxon>Actinomycetota</taxon>
        <taxon>Actinomycetes</taxon>
        <taxon>Kitasatosporales</taxon>
        <taxon>Streptomycetaceae</taxon>
        <taxon>Streptomyces</taxon>
    </lineage>
</organism>
<dbReference type="RefSeq" id="WP_004942911.1">
    <property type="nucleotide sequence ID" value="NZ_AORZ01000024.1"/>
</dbReference>
<sequence length="123" mass="11957">MNQHTVVRAVGVVLALLAGAQAAAAPAWAEGPGGGAPAPVAGEDPALLRTLFRPPLQPLCVPPSAPSSADTPPPLPALVSVGVQDIGVLSDAGSRACAGGPVERALSRVLDLPALAEAAPVGP</sequence>
<dbReference type="PATRIC" id="fig|1223523.3.peg.2183"/>
<comment type="caution">
    <text evidence="1">The sequence shown here is derived from an EMBL/GenBank/DDBJ whole genome shotgun (WGS) entry which is preliminary data.</text>
</comment>
<protein>
    <submittedName>
        <fullName evidence="1">Uncharacterized protein</fullName>
    </submittedName>
</protein>
<dbReference type="AlphaFoldDB" id="M3C9H2"/>
<evidence type="ECO:0000313" key="2">
    <source>
        <dbReference type="Proteomes" id="UP000011740"/>
    </source>
</evidence>
<evidence type="ECO:0000313" key="1">
    <source>
        <dbReference type="EMBL" id="EMF00621.1"/>
    </source>
</evidence>